<keyword evidence="4 8" id="KW-0812">Transmembrane</keyword>
<keyword evidence="7 8" id="KW-0924">Ammonia transport</keyword>
<comment type="subcellular location">
    <subcellularLocation>
        <location evidence="8">Cell membrane</location>
        <topology evidence="8">Multi-pass membrane protein</topology>
    </subcellularLocation>
    <subcellularLocation>
        <location evidence="1">Membrane</location>
        <topology evidence="1">Multi-pass membrane protein</topology>
    </subcellularLocation>
</comment>
<dbReference type="NCBIfam" id="TIGR00836">
    <property type="entry name" value="amt"/>
    <property type="match status" value="1"/>
</dbReference>
<feature type="transmembrane region" description="Helical" evidence="8">
    <location>
        <begin position="257"/>
        <end position="278"/>
    </location>
</feature>
<comment type="caution">
    <text evidence="11">The sequence shown here is derived from an EMBL/GenBank/DDBJ whole genome shotgun (WGS) entry which is preliminary data.</text>
</comment>
<evidence type="ECO:0000256" key="5">
    <source>
        <dbReference type="ARBA" id="ARBA00022989"/>
    </source>
</evidence>
<dbReference type="GO" id="GO:0008519">
    <property type="term" value="F:ammonium channel activity"/>
    <property type="evidence" value="ECO:0007669"/>
    <property type="project" value="InterPro"/>
</dbReference>
<evidence type="ECO:0000256" key="9">
    <source>
        <dbReference type="SAM" id="MobiDB-lite"/>
    </source>
</evidence>
<evidence type="ECO:0000256" key="7">
    <source>
        <dbReference type="ARBA" id="ARBA00023177"/>
    </source>
</evidence>
<evidence type="ECO:0000256" key="2">
    <source>
        <dbReference type="ARBA" id="ARBA00005887"/>
    </source>
</evidence>
<feature type="transmembrane region" description="Helical" evidence="8">
    <location>
        <begin position="217"/>
        <end position="237"/>
    </location>
</feature>
<dbReference type="Proteomes" id="UP000494165">
    <property type="component" value="Unassembled WGS sequence"/>
</dbReference>
<keyword evidence="5 8" id="KW-1133">Transmembrane helix</keyword>
<dbReference type="SUPFAM" id="SSF111352">
    <property type="entry name" value="Ammonium transporter"/>
    <property type="match status" value="1"/>
</dbReference>
<dbReference type="InterPro" id="IPR001905">
    <property type="entry name" value="Ammonium_transpt"/>
</dbReference>
<keyword evidence="6 8" id="KW-0472">Membrane</keyword>
<dbReference type="PANTHER" id="PTHR11730">
    <property type="entry name" value="AMMONIUM TRANSPORTER"/>
    <property type="match status" value="1"/>
</dbReference>
<dbReference type="Pfam" id="PF00909">
    <property type="entry name" value="Ammonium_transp"/>
    <property type="match status" value="1"/>
</dbReference>
<protein>
    <recommendedName>
        <fullName evidence="8">Ammonium transporter</fullName>
    </recommendedName>
</protein>
<dbReference type="Gene3D" id="1.10.3430.10">
    <property type="entry name" value="Ammonium transporter AmtB like domains"/>
    <property type="match status" value="1"/>
</dbReference>
<feature type="transmembrane region" description="Helical" evidence="8">
    <location>
        <begin position="285"/>
        <end position="305"/>
    </location>
</feature>
<evidence type="ECO:0000256" key="4">
    <source>
        <dbReference type="ARBA" id="ARBA00022692"/>
    </source>
</evidence>
<dbReference type="AlphaFoldDB" id="A0A8S1C8J2"/>
<dbReference type="GO" id="GO:0097272">
    <property type="term" value="P:ammonium homeostasis"/>
    <property type="evidence" value="ECO:0007669"/>
    <property type="project" value="TreeGrafter"/>
</dbReference>
<feature type="transmembrane region" description="Helical" evidence="8">
    <location>
        <begin position="311"/>
        <end position="329"/>
    </location>
</feature>
<dbReference type="GO" id="GO:0005886">
    <property type="term" value="C:plasma membrane"/>
    <property type="evidence" value="ECO:0007669"/>
    <property type="project" value="UniProtKB-SubCell"/>
</dbReference>
<dbReference type="OrthoDB" id="534912at2759"/>
<evidence type="ECO:0000256" key="3">
    <source>
        <dbReference type="ARBA" id="ARBA00022448"/>
    </source>
</evidence>
<comment type="similarity">
    <text evidence="2 8">Belongs to the ammonia transporter channel (TC 1.A.11.2) family.</text>
</comment>
<dbReference type="PANTHER" id="PTHR11730:SF58">
    <property type="entry name" value="AMMONIUM TRANSPORTER"/>
    <property type="match status" value="1"/>
</dbReference>
<evidence type="ECO:0000256" key="1">
    <source>
        <dbReference type="ARBA" id="ARBA00004141"/>
    </source>
</evidence>
<feature type="transmembrane region" description="Helical" evidence="8">
    <location>
        <begin position="32"/>
        <end position="51"/>
    </location>
</feature>
<dbReference type="InterPro" id="IPR024041">
    <property type="entry name" value="NH4_transpt_AmtB-like_dom"/>
</dbReference>
<evidence type="ECO:0000313" key="11">
    <source>
        <dbReference type="EMBL" id="CAB3365635.1"/>
    </source>
</evidence>
<feature type="transmembrane region" description="Helical" evidence="8">
    <location>
        <begin position="341"/>
        <end position="360"/>
    </location>
</feature>
<dbReference type="EMBL" id="CADEPI010000021">
    <property type="protein sequence ID" value="CAB3365635.1"/>
    <property type="molecule type" value="Genomic_DNA"/>
</dbReference>
<reference evidence="11 12" key="1">
    <citation type="submission" date="2020-04" db="EMBL/GenBank/DDBJ databases">
        <authorList>
            <person name="Alioto T."/>
            <person name="Alioto T."/>
            <person name="Gomez Garrido J."/>
        </authorList>
    </citation>
    <scope>NUCLEOTIDE SEQUENCE [LARGE SCALE GENOMIC DNA]</scope>
</reference>
<dbReference type="FunFam" id="1.10.3430.10:FF:000008">
    <property type="entry name" value="Ammonium transporter"/>
    <property type="match status" value="1"/>
</dbReference>
<name>A0A8S1C8J2_9INSE</name>
<feature type="transmembrane region" description="Helical" evidence="8">
    <location>
        <begin position="113"/>
        <end position="134"/>
    </location>
</feature>
<feature type="compositionally biased region" description="Low complexity" evidence="9">
    <location>
        <begin position="541"/>
        <end position="551"/>
    </location>
</feature>
<feature type="transmembrane region" description="Helical" evidence="8">
    <location>
        <begin position="72"/>
        <end position="93"/>
    </location>
</feature>
<feature type="transmembrane region" description="Helical" evidence="8">
    <location>
        <begin position="380"/>
        <end position="408"/>
    </location>
</feature>
<evidence type="ECO:0000259" key="10">
    <source>
        <dbReference type="Pfam" id="PF00909"/>
    </source>
</evidence>
<feature type="transmembrane region" description="Helical" evidence="8">
    <location>
        <begin position="146"/>
        <end position="166"/>
    </location>
</feature>
<sequence>MAILTSASVENGTNASSTSVPWLYDLTVDDTTFVMTSSFIIFTMQTGFGLLESGCVSLKNEVNIMMKNVVDVVFGGLTYWAFGFGLSFGRSHMSLPFIGIGDFLVDPGTGDHMGPVFAAFLFQLSFATTATTIVSGAMAERCNFKAYCLFSMLNTVVYCIPAGWVWGEHGFLYKLGVVDIAGSGPVHLVGGTSALVATAMLGPRLGRYDNGLDPMPLGSPTNALMGLFMLWWGWLAFNSGSTFGISGHKWKYSARAAVVTMNSSFGGGFVGLVHSYFLRKGTFDIMDLINGVLGSLVSVTAGCYLYRPWEAVVVGAIGGAIACLMMPLWDRMRIDDPVGATSVHGCAGLWGVLAVGIFALDPKLLNTTRGRSGVLHGGGWYLLSVQALAALCYITWSATVTFIILWIVNKIIPLRMKAHDELLGADLTEHLIRHQGVGVSRVLSALINQQSNEHQIVSLQNITVVGRNTEDQIGEHNSTPFSAEDIQEQSCCSCLNAGSSTPETLSLRFELRLNVARPRGISGETCCIPTGTQHRSKQGVGAARGPPGGAAKPDTPGASPRHTSGSPGGRQFGGVAHVAPCTIVPTTLCRTSEGHLCQGAASDAGGSGSRSAAKLSQAQQHSSLALQPAKEVQVPVEFGFCLRKVQHSKSYPQISV</sequence>
<accession>A0A8S1C8J2</accession>
<feature type="region of interest" description="Disordered" evidence="9">
    <location>
        <begin position="526"/>
        <end position="571"/>
    </location>
</feature>
<feature type="transmembrane region" description="Helical" evidence="8">
    <location>
        <begin position="186"/>
        <end position="205"/>
    </location>
</feature>
<gene>
    <name evidence="11" type="ORF">CLODIP_2_CD05533</name>
</gene>
<feature type="domain" description="Ammonium transporter AmtB-like" evidence="10">
    <location>
        <begin position="33"/>
        <end position="430"/>
    </location>
</feature>
<evidence type="ECO:0000313" key="12">
    <source>
        <dbReference type="Proteomes" id="UP000494165"/>
    </source>
</evidence>
<organism evidence="11 12">
    <name type="scientific">Cloeon dipterum</name>
    <dbReference type="NCBI Taxonomy" id="197152"/>
    <lineage>
        <taxon>Eukaryota</taxon>
        <taxon>Metazoa</taxon>
        <taxon>Ecdysozoa</taxon>
        <taxon>Arthropoda</taxon>
        <taxon>Hexapoda</taxon>
        <taxon>Insecta</taxon>
        <taxon>Pterygota</taxon>
        <taxon>Palaeoptera</taxon>
        <taxon>Ephemeroptera</taxon>
        <taxon>Pisciforma</taxon>
        <taxon>Baetidae</taxon>
        <taxon>Cloeon</taxon>
    </lineage>
</organism>
<dbReference type="InterPro" id="IPR029020">
    <property type="entry name" value="Ammonium/urea_transptr"/>
</dbReference>
<keyword evidence="3 8" id="KW-0813">Transport</keyword>
<proteinExistence type="inferred from homology"/>
<evidence type="ECO:0000256" key="6">
    <source>
        <dbReference type="ARBA" id="ARBA00023136"/>
    </source>
</evidence>
<evidence type="ECO:0000256" key="8">
    <source>
        <dbReference type="RuleBase" id="RU362002"/>
    </source>
</evidence>
<keyword evidence="12" id="KW-1185">Reference proteome</keyword>